<reference evidence="7" key="1">
    <citation type="submission" date="2023-07" db="EMBL/GenBank/DDBJ databases">
        <title>Genomic Encyclopedia of Type Strains, Phase IV (KMG-IV): sequencing the most valuable type-strain genomes for metagenomic binning, comparative biology and taxonomic classification.</title>
        <authorList>
            <person name="Goeker M."/>
        </authorList>
    </citation>
    <scope>NUCLEOTIDE SEQUENCE</scope>
    <source>
        <strain evidence="7">DSM 21202</strain>
    </source>
</reference>
<evidence type="ECO:0000259" key="5">
    <source>
        <dbReference type="PROSITE" id="PS50110"/>
    </source>
</evidence>
<dbReference type="PROSITE" id="PS50995">
    <property type="entry name" value="HTH_MARR_2"/>
    <property type="match status" value="1"/>
</dbReference>
<feature type="domain" description="Response regulatory" evidence="5">
    <location>
        <begin position="5"/>
        <end position="122"/>
    </location>
</feature>
<gene>
    <name evidence="7" type="ORF">J2S73_004099</name>
</gene>
<keyword evidence="1 4" id="KW-0597">Phosphoprotein</keyword>
<evidence type="ECO:0000256" key="2">
    <source>
        <dbReference type="ARBA" id="ARBA00023015"/>
    </source>
</evidence>
<evidence type="ECO:0000256" key="1">
    <source>
        <dbReference type="ARBA" id="ARBA00022553"/>
    </source>
</evidence>
<dbReference type="InterPro" id="IPR011006">
    <property type="entry name" value="CheY-like_superfamily"/>
</dbReference>
<keyword evidence="8" id="KW-1185">Reference proteome</keyword>
<dbReference type="SMART" id="SM00448">
    <property type="entry name" value="REC"/>
    <property type="match status" value="1"/>
</dbReference>
<dbReference type="InterPro" id="IPR001789">
    <property type="entry name" value="Sig_transdc_resp-reg_receiver"/>
</dbReference>
<dbReference type="SUPFAM" id="SSF46785">
    <property type="entry name" value="Winged helix' DNA-binding domain"/>
    <property type="match status" value="1"/>
</dbReference>
<dbReference type="PANTHER" id="PTHR44591">
    <property type="entry name" value="STRESS RESPONSE REGULATOR PROTEIN 1"/>
    <property type="match status" value="1"/>
</dbReference>
<dbReference type="InterPro" id="IPR000835">
    <property type="entry name" value="HTH_MarR-typ"/>
</dbReference>
<evidence type="ECO:0000313" key="7">
    <source>
        <dbReference type="EMBL" id="MDQ0317613.1"/>
    </source>
</evidence>
<dbReference type="CDD" id="cd00156">
    <property type="entry name" value="REC"/>
    <property type="match status" value="1"/>
</dbReference>
<organism evidence="7 8">
    <name type="scientific">Amorphus orientalis</name>
    <dbReference type="NCBI Taxonomy" id="649198"/>
    <lineage>
        <taxon>Bacteria</taxon>
        <taxon>Pseudomonadati</taxon>
        <taxon>Pseudomonadota</taxon>
        <taxon>Alphaproteobacteria</taxon>
        <taxon>Hyphomicrobiales</taxon>
        <taxon>Amorphaceae</taxon>
        <taxon>Amorphus</taxon>
    </lineage>
</organism>
<dbReference type="Gene3D" id="3.40.50.2300">
    <property type="match status" value="1"/>
</dbReference>
<keyword evidence="3" id="KW-0804">Transcription</keyword>
<name>A0AAE3VTL6_9HYPH</name>
<feature type="domain" description="HTH marR-type" evidence="6">
    <location>
        <begin position="143"/>
        <end position="255"/>
    </location>
</feature>
<dbReference type="PANTHER" id="PTHR44591:SF3">
    <property type="entry name" value="RESPONSE REGULATORY DOMAIN-CONTAINING PROTEIN"/>
    <property type="match status" value="1"/>
</dbReference>
<evidence type="ECO:0000256" key="4">
    <source>
        <dbReference type="PROSITE-ProRule" id="PRU00169"/>
    </source>
</evidence>
<dbReference type="InterPro" id="IPR036390">
    <property type="entry name" value="WH_DNA-bd_sf"/>
</dbReference>
<sequence>MSAPKVLIVDDDPLVLEELGEGLEALGHPVLSANNANDALRLVDENPQLKIVVTDIQMPNINGIELLQKLGFRRKSRPLMAIVITGNASLDRAVAALRLQAVDFLQKPILPEEVGHAIDHALALSADSAGAAPSQNGAELPSHSSYLRALVAARTDRDAIFDSNLFSDPSWDMLLDLALAEASGRTISVTSLCLASGAPTTTALRRIDDLQSAGLIDRVPDQEDRRRLVVKLTDGGRKRMRDFVDRQTKRLGGGA</sequence>
<dbReference type="InterPro" id="IPR036388">
    <property type="entry name" value="WH-like_DNA-bd_sf"/>
</dbReference>
<accession>A0AAE3VTL6</accession>
<keyword evidence="2" id="KW-0805">Transcription regulation</keyword>
<protein>
    <submittedName>
        <fullName evidence="7">CheY-like chemotaxis protein/predicted transcriptional regulator</fullName>
    </submittedName>
</protein>
<dbReference type="InterPro" id="IPR050595">
    <property type="entry name" value="Bact_response_regulator"/>
</dbReference>
<evidence type="ECO:0000259" key="6">
    <source>
        <dbReference type="PROSITE" id="PS50995"/>
    </source>
</evidence>
<evidence type="ECO:0000313" key="8">
    <source>
        <dbReference type="Proteomes" id="UP001229244"/>
    </source>
</evidence>
<dbReference type="GO" id="GO:0000160">
    <property type="term" value="P:phosphorelay signal transduction system"/>
    <property type="evidence" value="ECO:0007669"/>
    <property type="project" value="InterPro"/>
</dbReference>
<comment type="caution">
    <text evidence="7">The sequence shown here is derived from an EMBL/GenBank/DDBJ whole genome shotgun (WGS) entry which is preliminary data.</text>
</comment>
<dbReference type="RefSeq" id="WP_306887534.1">
    <property type="nucleotide sequence ID" value="NZ_JAUSUL010000006.1"/>
</dbReference>
<dbReference type="Pfam" id="PF00072">
    <property type="entry name" value="Response_reg"/>
    <property type="match status" value="1"/>
</dbReference>
<dbReference type="PROSITE" id="PS50110">
    <property type="entry name" value="RESPONSE_REGULATORY"/>
    <property type="match status" value="1"/>
</dbReference>
<dbReference type="SMART" id="SM00347">
    <property type="entry name" value="HTH_MARR"/>
    <property type="match status" value="1"/>
</dbReference>
<dbReference type="AlphaFoldDB" id="A0AAE3VTL6"/>
<dbReference type="EMBL" id="JAUSUL010000006">
    <property type="protein sequence ID" value="MDQ0317613.1"/>
    <property type="molecule type" value="Genomic_DNA"/>
</dbReference>
<dbReference type="Gene3D" id="1.10.10.10">
    <property type="entry name" value="Winged helix-like DNA-binding domain superfamily/Winged helix DNA-binding domain"/>
    <property type="match status" value="1"/>
</dbReference>
<dbReference type="Proteomes" id="UP001229244">
    <property type="component" value="Unassembled WGS sequence"/>
</dbReference>
<dbReference type="SUPFAM" id="SSF52172">
    <property type="entry name" value="CheY-like"/>
    <property type="match status" value="1"/>
</dbReference>
<feature type="modified residue" description="4-aspartylphosphate" evidence="4">
    <location>
        <position position="55"/>
    </location>
</feature>
<proteinExistence type="predicted"/>
<dbReference type="GO" id="GO:0003700">
    <property type="term" value="F:DNA-binding transcription factor activity"/>
    <property type="evidence" value="ECO:0007669"/>
    <property type="project" value="InterPro"/>
</dbReference>
<evidence type="ECO:0000256" key="3">
    <source>
        <dbReference type="ARBA" id="ARBA00023163"/>
    </source>
</evidence>